<reference evidence="2 3" key="1">
    <citation type="submission" date="2022-05" db="EMBL/GenBank/DDBJ databases">
        <title>Novel Pseudomonas spp. Isolated from a Rainbow Trout Aquaculture Facility.</title>
        <authorList>
            <person name="Testerman T."/>
            <person name="Graf J."/>
        </authorList>
    </citation>
    <scope>NUCLEOTIDE SEQUENCE [LARGE SCALE GENOMIC DNA]</scope>
    <source>
        <strain evidence="2 3">ID357</strain>
    </source>
</reference>
<dbReference type="InterPro" id="IPR023696">
    <property type="entry name" value="Ureohydrolase_dom_sf"/>
</dbReference>
<gene>
    <name evidence="2" type="ORF">M5G25_07070</name>
</gene>
<evidence type="ECO:0008006" key="4">
    <source>
        <dbReference type="Google" id="ProtNLM"/>
    </source>
</evidence>
<proteinExistence type="predicted"/>
<dbReference type="EMBL" id="JAMDGR010000002">
    <property type="protein sequence ID" value="MDD1148038.1"/>
    <property type="molecule type" value="Genomic_DNA"/>
</dbReference>
<protein>
    <recommendedName>
        <fullName evidence="4">Agmatinase</fullName>
    </recommendedName>
</protein>
<keyword evidence="3" id="KW-1185">Reference proteome</keyword>
<comment type="caution">
    <text evidence="2">The sequence shown here is derived from an EMBL/GenBank/DDBJ whole genome shotgun (WGS) entry which is preliminary data.</text>
</comment>
<evidence type="ECO:0000313" key="3">
    <source>
        <dbReference type="Proteomes" id="UP001217610"/>
    </source>
</evidence>
<dbReference type="SUPFAM" id="SSF52768">
    <property type="entry name" value="Arginase/deacetylase"/>
    <property type="match status" value="1"/>
</dbReference>
<evidence type="ECO:0000256" key="1">
    <source>
        <dbReference type="SAM" id="MobiDB-lite"/>
    </source>
</evidence>
<dbReference type="RefSeq" id="WP_273922685.1">
    <property type="nucleotide sequence ID" value="NZ_JAMDGR010000002.1"/>
</dbReference>
<evidence type="ECO:0000313" key="2">
    <source>
        <dbReference type="EMBL" id="MDD1148038.1"/>
    </source>
</evidence>
<name>A0ABT5Q1H3_9PSED</name>
<accession>A0ABT5Q1H3</accession>
<sequence length="50" mass="5112">MPRDRHGPGKGPQQVFLGGVPFDTGTTSRCGARFGPVASVDIACLAPQAS</sequence>
<dbReference type="Proteomes" id="UP001217610">
    <property type="component" value="Unassembled WGS sequence"/>
</dbReference>
<feature type="region of interest" description="Disordered" evidence="1">
    <location>
        <begin position="1"/>
        <end position="20"/>
    </location>
</feature>
<organism evidence="2 3">
    <name type="scientific">Pseudomonas idahonensis</name>
    <dbReference type="NCBI Taxonomy" id="2942628"/>
    <lineage>
        <taxon>Bacteria</taxon>
        <taxon>Pseudomonadati</taxon>
        <taxon>Pseudomonadota</taxon>
        <taxon>Gammaproteobacteria</taxon>
        <taxon>Pseudomonadales</taxon>
        <taxon>Pseudomonadaceae</taxon>
        <taxon>Pseudomonas</taxon>
    </lineage>
</organism>